<accession>A0A7W9G8V3</accession>
<dbReference type="Proteomes" id="UP000579153">
    <property type="component" value="Unassembled WGS sequence"/>
</dbReference>
<proteinExistence type="predicted"/>
<organism evidence="1 2">
    <name type="scientific">Nonomuraea jabiensis</name>
    <dbReference type="NCBI Taxonomy" id="882448"/>
    <lineage>
        <taxon>Bacteria</taxon>
        <taxon>Bacillati</taxon>
        <taxon>Actinomycetota</taxon>
        <taxon>Actinomycetes</taxon>
        <taxon>Streptosporangiales</taxon>
        <taxon>Streptosporangiaceae</taxon>
        <taxon>Nonomuraea</taxon>
    </lineage>
</organism>
<dbReference type="AlphaFoldDB" id="A0A7W9G8V3"/>
<comment type="caution">
    <text evidence="1">The sequence shown here is derived from an EMBL/GenBank/DDBJ whole genome shotgun (WGS) entry which is preliminary data.</text>
</comment>
<name>A0A7W9G8V3_9ACTN</name>
<protein>
    <submittedName>
        <fullName evidence="1">Uncharacterized protein</fullName>
    </submittedName>
</protein>
<dbReference type="EMBL" id="JACHMB010000001">
    <property type="protein sequence ID" value="MBB5779288.1"/>
    <property type="molecule type" value="Genomic_DNA"/>
</dbReference>
<dbReference type="Pfam" id="PF20062">
    <property type="entry name" value="DUF6461"/>
    <property type="match status" value="1"/>
</dbReference>
<reference evidence="1 2" key="1">
    <citation type="submission" date="2020-08" db="EMBL/GenBank/DDBJ databases">
        <title>Sequencing the genomes of 1000 actinobacteria strains.</title>
        <authorList>
            <person name="Klenk H.-P."/>
        </authorList>
    </citation>
    <scope>NUCLEOTIDE SEQUENCE [LARGE SCALE GENOMIC DNA]</scope>
    <source>
        <strain evidence="1 2">DSM 45507</strain>
    </source>
</reference>
<dbReference type="InterPro" id="IPR045592">
    <property type="entry name" value="DUF6461"/>
</dbReference>
<evidence type="ECO:0000313" key="2">
    <source>
        <dbReference type="Proteomes" id="UP000579153"/>
    </source>
</evidence>
<keyword evidence="2" id="KW-1185">Reference proteome</keyword>
<evidence type="ECO:0000313" key="1">
    <source>
        <dbReference type="EMBL" id="MBB5779288.1"/>
    </source>
</evidence>
<sequence>MYMREKESYYLDVVGYFDETMCVTWVEGLDVDAVAVAFGSGPDTGRRYDVVEAENEGFEAREIAGWPCSAIAGRLGDWTVVVEPTYGDKGSYPETLRDLSAGGRALNVFSGVTSHRFDYWVAGERVTSLTLRELNGAEPFHRGGGSPHLLDEVVNDFHSGEVVAFRAFVLALCEHLAQERLTHDWLFTKHRWLLWEDLDDWS</sequence>
<gene>
    <name evidence="1" type="ORF">HD596_006044</name>
</gene>